<feature type="domain" description="Polymerase/histidinol phosphatase N-terminal" evidence="1">
    <location>
        <begin position="3"/>
        <end position="68"/>
    </location>
</feature>
<dbReference type="CDD" id="cd07438">
    <property type="entry name" value="PHP_HisPPase_AMP"/>
    <property type="match status" value="1"/>
</dbReference>
<dbReference type="SMART" id="SM00481">
    <property type="entry name" value="POLIIIAc"/>
    <property type="match status" value="1"/>
</dbReference>
<dbReference type="EMBL" id="JBHRTL010000006">
    <property type="protein sequence ID" value="MFC3155347.1"/>
    <property type="molecule type" value="Genomic_DNA"/>
</dbReference>
<dbReference type="InterPro" id="IPR003141">
    <property type="entry name" value="Pol/His_phosphatase_N"/>
</dbReference>
<dbReference type="PANTHER" id="PTHR42924">
    <property type="entry name" value="EXONUCLEASE"/>
    <property type="match status" value="1"/>
</dbReference>
<dbReference type="InterPro" id="IPR004013">
    <property type="entry name" value="PHP_dom"/>
</dbReference>
<name>A0ABV7HUK8_9GAMM</name>
<evidence type="ECO:0000259" key="1">
    <source>
        <dbReference type="SMART" id="SM00481"/>
    </source>
</evidence>
<dbReference type="InterPro" id="IPR016195">
    <property type="entry name" value="Pol/histidinol_Pase-like"/>
</dbReference>
<proteinExistence type="predicted"/>
<evidence type="ECO:0000313" key="2">
    <source>
        <dbReference type="EMBL" id="MFC3155347.1"/>
    </source>
</evidence>
<dbReference type="RefSeq" id="WP_382416006.1">
    <property type="nucleotide sequence ID" value="NZ_AP031500.1"/>
</dbReference>
<dbReference type="Gene3D" id="1.10.150.650">
    <property type="match status" value="1"/>
</dbReference>
<comment type="caution">
    <text evidence="2">The sequence shown here is derived from an EMBL/GenBank/DDBJ whole genome shotgun (WGS) entry which is preliminary data.</text>
</comment>
<sequence length="285" mass="30172">MKIDLHMHSNCSDGELTPEALVARAKEAGLDAIALTDHDTIAGLARARCAAEHEGMTLINGIEFSTRWGKIGVHVVGLGLNADSAELQQAIAAQQQARIDRNLTIAGKLEKLGARNIYQRATELAGGSQIGRPHFAQLLVEDGLVKTVASAFKKYLGAGKVGDIKQQWPPLDEIVATILAAGGVAVLAHPAKYRLTRTKLRALTAGFAEAGGGAIEVISGYQPSGLAKDLAAMANEFGLASSCGSDFHRPGGIWQELGRFEPMPPNARPVWSLWPELAGTVEANK</sequence>
<evidence type="ECO:0000313" key="3">
    <source>
        <dbReference type="Proteomes" id="UP001595548"/>
    </source>
</evidence>
<reference evidence="3" key="1">
    <citation type="journal article" date="2019" name="Int. J. Syst. Evol. Microbiol.">
        <title>The Global Catalogue of Microorganisms (GCM) 10K type strain sequencing project: providing services to taxonomists for standard genome sequencing and annotation.</title>
        <authorList>
            <consortium name="The Broad Institute Genomics Platform"/>
            <consortium name="The Broad Institute Genome Sequencing Center for Infectious Disease"/>
            <person name="Wu L."/>
            <person name="Ma J."/>
        </authorList>
    </citation>
    <scope>NUCLEOTIDE SEQUENCE [LARGE SCALE GENOMIC DNA]</scope>
    <source>
        <strain evidence="3">KCTC 52141</strain>
    </source>
</reference>
<dbReference type="Gene3D" id="3.20.20.140">
    <property type="entry name" value="Metal-dependent hydrolases"/>
    <property type="match status" value="1"/>
</dbReference>
<keyword evidence="3" id="KW-1185">Reference proteome</keyword>
<gene>
    <name evidence="2" type="ORF">ACFOEB_09055</name>
</gene>
<accession>A0ABV7HUK8</accession>
<dbReference type="PANTHER" id="PTHR42924:SF3">
    <property type="entry name" value="POLYMERASE_HISTIDINOL PHOSPHATASE N-TERMINAL DOMAIN-CONTAINING PROTEIN"/>
    <property type="match status" value="1"/>
</dbReference>
<organism evidence="2 3">
    <name type="scientific">Gilvimarinus japonicus</name>
    <dbReference type="NCBI Taxonomy" id="1796469"/>
    <lineage>
        <taxon>Bacteria</taxon>
        <taxon>Pseudomonadati</taxon>
        <taxon>Pseudomonadota</taxon>
        <taxon>Gammaproteobacteria</taxon>
        <taxon>Cellvibrionales</taxon>
        <taxon>Cellvibrionaceae</taxon>
        <taxon>Gilvimarinus</taxon>
    </lineage>
</organism>
<dbReference type="Pfam" id="PF02811">
    <property type="entry name" value="PHP"/>
    <property type="match status" value="1"/>
</dbReference>
<dbReference type="Proteomes" id="UP001595548">
    <property type="component" value="Unassembled WGS sequence"/>
</dbReference>
<dbReference type="SUPFAM" id="SSF89550">
    <property type="entry name" value="PHP domain-like"/>
    <property type="match status" value="1"/>
</dbReference>
<dbReference type="InterPro" id="IPR052018">
    <property type="entry name" value="PHP_domain"/>
</dbReference>
<protein>
    <submittedName>
        <fullName evidence="2">PHP domain-containing protein</fullName>
    </submittedName>
</protein>